<dbReference type="PRINTS" id="PR01157">
    <property type="entry name" value="P2YPURNOCPTR"/>
</dbReference>
<protein>
    <recommendedName>
        <fullName evidence="11">G-protein coupled receptors family 1 profile domain-containing protein</fullName>
    </recommendedName>
</protein>
<feature type="transmembrane region" description="Helical" evidence="10">
    <location>
        <begin position="219"/>
        <end position="241"/>
    </location>
</feature>
<evidence type="ECO:0000256" key="5">
    <source>
        <dbReference type="ARBA" id="ARBA00023136"/>
    </source>
</evidence>
<comment type="subcellular location">
    <subcellularLocation>
        <location evidence="1">Membrane</location>
        <topology evidence="1">Multi-pass membrane protein</topology>
    </subcellularLocation>
</comment>
<dbReference type="STRING" id="303518.ENSPNYP00000025260"/>
<evidence type="ECO:0000256" key="10">
    <source>
        <dbReference type="SAM" id="Phobius"/>
    </source>
</evidence>
<feature type="transmembrane region" description="Helical" evidence="10">
    <location>
        <begin position="135"/>
        <end position="155"/>
    </location>
</feature>
<dbReference type="PANTHER" id="PTHR24232">
    <property type="entry name" value="G-PROTEIN COUPLED RECEPTOR"/>
    <property type="match status" value="1"/>
</dbReference>
<comment type="similarity">
    <text evidence="9">Belongs to the G-protein coupled receptor 1 family.</text>
</comment>
<dbReference type="InterPro" id="IPR000276">
    <property type="entry name" value="GPCR_Rhodpsn"/>
</dbReference>
<evidence type="ECO:0000256" key="4">
    <source>
        <dbReference type="ARBA" id="ARBA00023040"/>
    </source>
</evidence>
<feature type="domain" description="G-protein coupled receptors family 1 profile" evidence="11">
    <location>
        <begin position="16"/>
        <end position="285"/>
    </location>
</feature>
<keyword evidence="6 9" id="KW-0675">Receptor</keyword>
<dbReference type="InterPro" id="IPR017452">
    <property type="entry name" value="GPCR_Rhodpsn_7TM"/>
</dbReference>
<evidence type="ECO:0000256" key="6">
    <source>
        <dbReference type="ARBA" id="ARBA00023170"/>
    </source>
</evidence>
<keyword evidence="7" id="KW-0325">Glycoprotein</keyword>
<feature type="transmembrane region" description="Helical" evidence="10">
    <location>
        <begin position="36"/>
        <end position="59"/>
    </location>
</feature>
<dbReference type="GeneTree" id="ENSGT01040000240444"/>
<dbReference type="GO" id="GO:0007200">
    <property type="term" value="P:phospholipase C-activating G protein-coupled receptor signaling pathway"/>
    <property type="evidence" value="ECO:0007669"/>
    <property type="project" value="TreeGrafter"/>
</dbReference>
<evidence type="ECO:0000256" key="7">
    <source>
        <dbReference type="ARBA" id="ARBA00023180"/>
    </source>
</evidence>
<evidence type="ECO:0000256" key="9">
    <source>
        <dbReference type="RuleBase" id="RU000688"/>
    </source>
</evidence>
<dbReference type="GO" id="GO:0070915">
    <property type="term" value="F:lysophosphatidic acid receptor activity"/>
    <property type="evidence" value="ECO:0007669"/>
    <property type="project" value="TreeGrafter"/>
</dbReference>
<dbReference type="Gene3D" id="1.20.1070.10">
    <property type="entry name" value="Rhodopsin 7-helix transmembrane proteins"/>
    <property type="match status" value="1"/>
</dbReference>
<accession>A0A3B4GQI0</accession>
<dbReference type="PANTHER" id="PTHR24232:SF95">
    <property type="entry name" value="G-PROTEIN COUPLED RECEPTORS FAMILY 1 PROFILE DOMAIN-CONTAINING PROTEIN"/>
    <property type="match status" value="1"/>
</dbReference>
<name>A0A3B4GQI0_9CICH</name>
<keyword evidence="3 10" id="KW-1133">Transmembrane helix</keyword>
<evidence type="ECO:0000259" key="11">
    <source>
        <dbReference type="PROSITE" id="PS50262"/>
    </source>
</evidence>
<dbReference type="AlphaFoldDB" id="A0A3B4GQI0"/>
<keyword evidence="4 9" id="KW-0297">G-protein coupled receptor</keyword>
<dbReference type="Pfam" id="PF00001">
    <property type="entry name" value="7tm_1"/>
    <property type="match status" value="1"/>
</dbReference>
<keyword evidence="5 10" id="KW-0472">Membrane</keyword>
<evidence type="ECO:0000256" key="1">
    <source>
        <dbReference type="ARBA" id="ARBA00004141"/>
    </source>
</evidence>
<evidence type="ECO:0000256" key="3">
    <source>
        <dbReference type="ARBA" id="ARBA00022989"/>
    </source>
</evidence>
<dbReference type="SUPFAM" id="SSF81321">
    <property type="entry name" value="Family A G protein-coupled receptor-like"/>
    <property type="match status" value="1"/>
</dbReference>
<dbReference type="GO" id="GO:0035025">
    <property type="term" value="P:positive regulation of Rho protein signal transduction"/>
    <property type="evidence" value="ECO:0007669"/>
    <property type="project" value="TreeGrafter"/>
</dbReference>
<dbReference type="Ensembl" id="ENSPNYT00000025878.1">
    <property type="protein sequence ID" value="ENSPNYP00000025260.1"/>
    <property type="gene ID" value="ENSPNYG00000019057.1"/>
</dbReference>
<dbReference type="PROSITE" id="PS50262">
    <property type="entry name" value="G_PROTEIN_RECEP_F1_2"/>
    <property type="match status" value="1"/>
</dbReference>
<sequence length="304" mass="33112">HLNGRTLAPAVAPPSGSTACSVPCVRGSAIQAAVRFLIYNPAGADVIFLLGVATNSLVLRRLCLSPCTMNSTAIYMASLSTTDLFFAQITFTLKYISLYGGIFFLVCIAVDRYFAVVHPLASTLRRLRAARVVSGGIWCLVLGLSVCLPALRLAASHQNKACLLDPSSRHHRTLILLFLGIALGSFLLPTLVLLYSYCRVLSVLSKMRHRCRSNRHGHLHTLRVIYSVLGVFLLCFLPYHINLLGYTLTHMKLLPHCGLAKATKAMHPVVLSLASFNCCLNPLIYYFSSSPVHREVPSSGVSGS</sequence>
<feature type="transmembrane region" description="Helical" evidence="10">
    <location>
        <begin position="95"/>
        <end position="114"/>
    </location>
</feature>
<keyword evidence="8 9" id="KW-0807">Transducer</keyword>
<reference evidence="12" key="1">
    <citation type="submission" date="2023-09" db="UniProtKB">
        <authorList>
            <consortium name="Ensembl"/>
        </authorList>
    </citation>
    <scope>IDENTIFICATION</scope>
</reference>
<dbReference type="PROSITE" id="PS00237">
    <property type="entry name" value="G_PROTEIN_RECEP_F1_1"/>
    <property type="match status" value="1"/>
</dbReference>
<proteinExistence type="inferred from homology"/>
<evidence type="ECO:0000256" key="2">
    <source>
        <dbReference type="ARBA" id="ARBA00022692"/>
    </source>
</evidence>
<feature type="transmembrane region" description="Helical" evidence="10">
    <location>
        <begin position="269"/>
        <end position="287"/>
    </location>
</feature>
<dbReference type="GO" id="GO:0005886">
    <property type="term" value="C:plasma membrane"/>
    <property type="evidence" value="ECO:0007669"/>
    <property type="project" value="TreeGrafter"/>
</dbReference>
<keyword evidence="2 9" id="KW-0812">Transmembrane</keyword>
<organism evidence="12">
    <name type="scientific">Pundamilia nyererei</name>
    <dbReference type="NCBI Taxonomy" id="303518"/>
    <lineage>
        <taxon>Eukaryota</taxon>
        <taxon>Metazoa</taxon>
        <taxon>Chordata</taxon>
        <taxon>Craniata</taxon>
        <taxon>Vertebrata</taxon>
        <taxon>Euteleostomi</taxon>
        <taxon>Actinopterygii</taxon>
        <taxon>Neopterygii</taxon>
        <taxon>Teleostei</taxon>
        <taxon>Neoteleostei</taxon>
        <taxon>Acanthomorphata</taxon>
        <taxon>Ovalentaria</taxon>
        <taxon>Cichlomorphae</taxon>
        <taxon>Cichliformes</taxon>
        <taxon>Cichlidae</taxon>
        <taxon>African cichlids</taxon>
        <taxon>Pseudocrenilabrinae</taxon>
        <taxon>Haplochromini</taxon>
        <taxon>Pundamilia</taxon>
    </lineage>
</organism>
<dbReference type="PRINTS" id="PR00237">
    <property type="entry name" value="GPCRRHODOPSN"/>
</dbReference>
<dbReference type="CDD" id="cd14982">
    <property type="entry name" value="7tmA_purinoceptor-like"/>
    <property type="match status" value="1"/>
</dbReference>
<evidence type="ECO:0000256" key="8">
    <source>
        <dbReference type="ARBA" id="ARBA00023224"/>
    </source>
</evidence>
<evidence type="ECO:0000313" key="12">
    <source>
        <dbReference type="Ensembl" id="ENSPNYP00000025260.1"/>
    </source>
</evidence>
<feature type="transmembrane region" description="Helical" evidence="10">
    <location>
        <begin position="175"/>
        <end position="198"/>
    </location>
</feature>